<dbReference type="InterPro" id="IPR010982">
    <property type="entry name" value="Lambda_DNA-bd_dom_sf"/>
</dbReference>
<accession>A0A7I8CY50</accession>
<feature type="domain" description="HTH cro/C1-type" evidence="1">
    <location>
        <begin position="11"/>
        <end position="66"/>
    </location>
</feature>
<name>A0A7I8CY50_9FIRM</name>
<evidence type="ECO:0000313" key="2">
    <source>
        <dbReference type="EMBL" id="BCI59378.1"/>
    </source>
</evidence>
<protein>
    <recommendedName>
        <fullName evidence="1">HTH cro/C1-type domain-containing protein</fullName>
    </recommendedName>
</protein>
<dbReference type="CDD" id="cd00093">
    <property type="entry name" value="HTH_XRE"/>
    <property type="match status" value="1"/>
</dbReference>
<dbReference type="Gene3D" id="1.10.260.40">
    <property type="entry name" value="lambda repressor-like DNA-binding domains"/>
    <property type="match status" value="1"/>
</dbReference>
<dbReference type="EMBL" id="AP023321">
    <property type="protein sequence ID" value="BCI59378.1"/>
    <property type="molecule type" value="Genomic_DNA"/>
</dbReference>
<dbReference type="SUPFAM" id="SSF47413">
    <property type="entry name" value="lambda repressor-like DNA-binding domains"/>
    <property type="match status" value="1"/>
</dbReference>
<dbReference type="GO" id="GO:0003677">
    <property type="term" value="F:DNA binding"/>
    <property type="evidence" value="ECO:0007669"/>
    <property type="project" value="InterPro"/>
</dbReference>
<proteinExistence type="predicted"/>
<dbReference type="KEGG" id="sman:C12CBH8_00170"/>
<dbReference type="SMART" id="SM00530">
    <property type="entry name" value="HTH_XRE"/>
    <property type="match status" value="1"/>
</dbReference>
<dbReference type="InterPro" id="IPR001387">
    <property type="entry name" value="Cro/C1-type_HTH"/>
</dbReference>
<dbReference type="Pfam" id="PF01381">
    <property type="entry name" value="HTH_3"/>
    <property type="match status" value="1"/>
</dbReference>
<keyword evidence="3" id="KW-1185">Reference proteome</keyword>
<dbReference type="RefSeq" id="WP_090263767.1">
    <property type="nucleotide sequence ID" value="NZ_AP023321.1"/>
</dbReference>
<organism evidence="2 3">
    <name type="scientific">Solibaculum mannosilyticum</name>
    <dbReference type="NCBI Taxonomy" id="2780922"/>
    <lineage>
        <taxon>Bacteria</taxon>
        <taxon>Bacillati</taxon>
        <taxon>Bacillota</taxon>
        <taxon>Clostridia</taxon>
        <taxon>Eubacteriales</taxon>
        <taxon>Oscillospiraceae</taxon>
        <taxon>Solibaculum</taxon>
    </lineage>
</organism>
<dbReference type="AlphaFoldDB" id="A0A7I8CY50"/>
<evidence type="ECO:0000259" key="1">
    <source>
        <dbReference type="PROSITE" id="PS50943"/>
    </source>
</evidence>
<dbReference type="Proteomes" id="UP000593890">
    <property type="component" value="Chromosome"/>
</dbReference>
<sequence length="85" mass="9778">MEYSELYVGRIRSLCHKRGISINKLAAMSDVKQSTLDNIIRGVTRNPRVKTLHKIAIAFNMTLSEFLDFDSLNNYSFDDDSDETF</sequence>
<evidence type="ECO:0000313" key="3">
    <source>
        <dbReference type="Proteomes" id="UP000593890"/>
    </source>
</evidence>
<gene>
    <name evidence="2" type="ORF">C12CBH8_00170</name>
</gene>
<reference evidence="3" key="1">
    <citation type="submission" date="2020-07" db="EMBL/GenBank/DDBJ databases">
        <title>Complete genome sequencing of Clostridia bacterium strain 12CBH8.</title>
        <authorList>
            <person name="Sakamoto M."/>
            <person name="Murakami T."/>
            <person name="Mori H."/>
        </authorList>
    </citation>
    <scope>NUCLEOTIDE SEQUENCE [LARGE SCALE GENOMIC DNA]</scope>
    <source>
        <strain evidence="3">12CBH8</strain>
    </source>
</reference>
<dbReference type="PROSITE" id="PS50943">
    <property type="entry name" value="HTH_CROC1"/>
    <property type="match status" value="1"/>
</dbReference>